<name>A0AAV0WH93_9HEMI</name>
<accession>A0AAV0WH93</accession>
<dbReference type="PANTHER" id="PTHR47326">
    <property type="entry name" value="TRANSPOSABLE ELEMENT TC3 TRANSPOSASE-LIKE PROTEIN"/>
    <property type="match status" value="1"/>
</dbReference>
<sequence>MERYTIEQRVLLIKTHYKHGECAAVTVRKLRTILGYREAPTATTITRLVSKFEETGSTANIKSPGRKRSKRTNENIAVVNDSVIVSPSKSIRRCSQQLGNGISSLQRILKNDLHLHAYKMQLTQELRPADHTKRREF</sequence>
<evidence type="ECO:0000259" key="1">
    <source>
        <dbReference type="Pfam" id="PF16087"/>
    </source>
</evidence>
<gene>
    <name evidence="2" type="ORF">MEUPH1_LOCUS11269</name>
</gene>
<dbReference type="EMBL" id="CARXXK010000002">
    <property type="protein sequence ID" value="CAI6355410.1"/>
    <property type="molecule type" value="Genomic_DNA"/>
</dbReference>
<comment type="caution">
    <text evidence="2">The sequence shown here is derived from an EMBL/GenBank/DDBJ whole genome shotgun (WGS) entry which is preliminary data.</text>
</comment>
<keyword evidence="3" id="KW-1185">Reference proteome</keyword>
<dbReference type="InterPro" id="IPR032135">
    <property type="entry name" value="DUF4817"/>
</dbReference>
<dbReference type="PANTHER" id="PTHR47326:SF1">
    <property type="entry name" value="HTH PSQ-TYPE DOMAIN-CONTAINING PROTEIN"/>
    <property type="match status" value="1"/>
</dbReference>
<dbReference type="Proteomes" id="UP001160148">
    <property type="component" value="Unassembled WGS sequence"/>
</dbReference>
<dbReference type="Pfam" id="PF16087">
    <property type="entry name" value="DUF4817"/>
    <property type="match status" value="1"/>
</dbReference>
<organism evidence="2 3">
    <name type="scientific">Macrosiphum euphorbiae</name>
    <name type="common">potato aphid</name>
    <dbReference type="NCBI Taxonomy" id="13131"/>
    <lineage>
        <taxon>Eukaryota</taxon>
        <taxon>Metazoa</taxon>
        <taxon>Ecdysozoa</taxon>
        <taxon>Arthropoda</taxon>
        <taxon>Hexapoda</taxon>
        <taxon>Insecta</taxon>
        <taxon>Pterygota</taxon>
        <taxon>Neoptera</taxon>
        <taxon>Paraneoptera</taxon>
        <taxon>Hemiptera</taxon>
        <taxon>Sternorrhyncha</taxon>
        <taxon>Aphidomorpha</taxon>
        <taxon>Aphidoidea</taxon>
        <taxon>Aphididae</taxon>
        <taxon>Macrosiphini</taxon>
        <taxon>Macrosiphum</taxon>
    </lineage>
</organism>
<evidence type="ECO:0000313" key="3">
    <source>
        <dbReference type="Proteomes" id="UP001160148"/>
    </source>
</evidence>
<feature type="domain" description="DUF4817" evidence="1">
    <location>
        <begin position="5"/>
        <end position="58"/>
    </location>
</feature>
<evidence type="ECO:0000313" key="2">
    <source>
        <dbReference type="EMBL" id="CAI6355410.1"/>
    </source>
</evidence>
<proteinExistence type="predicted"/>
<protein>
    <recommendedName>
        <fullName evidence="1">DUF4817 domain-containing protein</fullName>
    </recommendedName>
</protein>
<reference evidence="2 3" key="1">
    <citation type="submission" date="2023-01" db="EMBL/GenBank/DDBJ databases">
        <authorList>
            <person name="Whitehead M."/>
        </authorList>
    </citation>
    <scope>NUCLEOTIDE SEQUENCE [LARGE SCALE GENOMIC DNA]</scope>
</reference>
<dbReference type="AlphaFoldDB" id="A0AAV0WH93"/>